<keyword evidence="8" id="KW-1133">Transmembrane helix</keyword>
<dbReference type="GO" id="GO:0036374">
    <property type="term" value="F:glutathione hydrolase activity"/>
    <property type="evidence" value="ECO:0007669"/>
    <property type="project" value="UniProtKB-EC"/>
</dbReference>
<dbReference type="InterPro" id="IPR029055">
    <property type="entry name" value="Ntn_hydrolases_N"/>
</dbReference>
<keyword evidence="8" id="KW-0472">Membrane</keyword>
<feature type="binding site" evidence="7">
    <location>
        <begin position="387"/>
        <end position="388"/>
    </location>
    <ligand>
        <name>L-glutamate</name>
        <dbReference type="ChEBI" id="CHEBI:29985"/>
    </ligand>
</feature>
<evidence type="ECO:0000256" key="6">
    <source>
        <dbReference type="PIRSR" id="PIRSR600101-1"/>
    </source>
</evidence>
<feature type="binding site" evidence="7">
    <location>
        <position position="359"/>
    </location>
    <ligand>
        <name>L-glutamate</name>
        <dbReference type="ChEBI" id="CHEBI:29985"/>
    </ligand>
</feature>
<evidence type="ECO:0000313" key="10">
    <source>
        <dbReference type="Proteomes" id="UP001172155"/>
    </source>
</evidence>
<feature type="transmembrane region" description="Helical" evidence="8">
    <location>
        <begin position="6"/>
        <end position="23"/>
    </location>
</feature>
<keyword evidence="10" id="KW-1185">Reference proteome</keyword>
<dbReference type="Gene3D" id="3.60.20.40">
    <property type="match status" value="1"/>
</dbReference>
<sequence>MSTIPLQTLPFLFLLLSFLLFGLGIRQPPGKRRKLITAVQVLSILACLHAFASTVVPFRPLWIHGTILITLYTMVATQFCCGVIGGGGFMLVRDAEGRFEFVDYRETAPAASTEEMFNNNASASLIGDLSARVTGEIRGLEYLHSKYGSLPWADLVDPSVKMAKQGFVVGKDMESQMDRINDETLFPEDPAWAPEFAPERRLLRAGDTITRPRLAKTLERIRDGGADAFYTGVVAETMVEALRKRGGIMTLQDLRDYRIIHRRPMSIHVLQGYADRGKAAALNLTSHRLSEIMRFAFGARIRLGDPDFVDGLEPPGTSHISTADASGLAISSTSTINLTFGSRLMVPETGIIMNNEMDDFSVPNTNNSFGFVPSPANFIRPGKRPLSSMSPLIVKFEGNRTLHSVLGGAVGSRIITAVVQGVWNLLDRELGIVEAVAAARLHDQLIPNQILVQKGFDNGTIAFLEGRGHKVVFVSSGHGSDLQMVQRLTNATFVAASEPRQLESGGFAV</sequence>
<gene>
    <name evidence="9" type="ORF">B0T18DRAFT_391192</name>
</gene>
<protein>
    <submittedName>
        <fullName evidence="9">Gamma-glutamyltranspeptidase-like protein</fullName>
    </submittedName>
</protein>
<comment type="pathway">
    <text evidence="3">Sulfur metabolism; glutathione metabolism.</text>
</comment>
<dbReference type="InterPro" id="IPR000101">
    <property type="entry name" value="GGT_peptidase"/>
</dbReference>
<proteinExistence type="inferred from homology"/>
<feature type="transmembrane region" description="Helical" evidence="8">
    <location>
        <begin position="35"/>
        <end position="56"/>
    </location>
</feature>
<feature type="binding site" evidence="7">
    <location>
        <position position="411"/>
    </location>
    <ligand>
        <name>L-glutamate</name>
        <dbReference type="ChEBI" id="CHEBI:29985"/>
    </ligand>
</feature>
<comment type="similarity">
    <text evidence="4">Belongs to the gamma-glutamyltransferase family.</text>
</comment>
<comment type="catalytic activity">
    <reaction evidence="5">
        <text>an N-terminal (5-L-glutamyl)-[peptide] + an alpha-amino acid = 5-L-glutamyl amino acid + an N-terminal L-alpha-aminoacyl-[peptide]</text>
        <dbReference type="Rhea" id="RHEA:23904"/>
        <dbReference type="Rhea" id="RHEA-COMP:9780"/>
        <dbReference type="Rhea" id="RHEA-COMP:9795"/>
        <dbReference type="ChEBI" id="CHEBI:77644"/>
        <dbReference type="ChEBI" id="CHEBI:78597"/>
        <dbReference type="ChEBI" id="CHEBI:78599"/>
        <dbReference type="ChEBI" id="CHEBI:78608"/>
        <dbReference type="EC" id="2.3.2.2"/>
    </reaction>
</comment>
<evidence type="ECO:0000256" key="8">
    <source>
        <dbReference type="SAM" id="Phobius"/>
    </source>
</evidence>
<evidence type="ECO:0000256" key="2">
    <source>
        <dbReference type="ARBA" id="ARBA00001089"/>
    </source>
</evidence>
<dbReference type="GO" id="GO:0103068">
    <property type="term" value="F:leukotriene C4 gamma-glutamyl transferase activity"/>
    <property type="evidence" value="ECO:0007669"/>
    <property type="project" value="UniProtKB-EC"/>
</dbReference>
<feature type="active site" description="Nucleophile" evidence="6">
    <location>
        <position position="317"/>
    </location>
</feature>
<evidence type="ECO:0000256" key="3">
    <source>
        <dbReference type="ARBA" id="ARBA00005115"/>
    </source>
</evidence>
<feature type="transmembrane region" description="Helical" evidence="8">
    <location>
        <begin position="62"/>
        <end position="92"/>
    </location>
</feature>
<dbReference type="InterPro" id="IPR043137">
    <property type="entry name" value="GGT_ssub_C"/>
</dbReference>
<dbReference type="GO" id="GO:0006751">
    <property type="term" value="P:glutathione catabolic process"/>
    <property type="evidence" value="ECO:0007669"/>
    <property type="project" value="InterPro"/>
</dbReference>
<keyword evidence="8" id="KW-0812">Transmembrane</keyword>
<dbReference type="PANTHER" id="PTHR11686:SF62">
    <property type="entry name" value="GLUTATHIONE HYDROLASE"/>
    <property type="match status" value="1"/>
</dbReference>
<comment type="catalytic activity">
    <reaction evidence="2">
        <text>glutathione + H2O = L-cysteinylglycine + L-glutamate</text>
        <dbReference type="Rhea" id="RHEA:28807"/>
        <dbReference type="ChEBI" id="CHEBI:15377"/>
        <dbReference type="ChEBI" id="CHEBI:29985"/>
        <dbReference type="ChEBI" id="CHEBI:57925"/>
        <dbReference type="ChEBI" id="CHEBI:61694"/>
        <dbReference type="EC" id="3.4.19.13"/>
    </reaction>
</comment>
<evidence type="ECO:0000256" key="7">
    <source>
        <dbReference type="PIRSR" id="PIRSR600101-2"/>
    </source>
</evidence>
<comment type="catalytic activity">
    <reaction evidence="1">
        <text>an S-substituted glutathione + H2O = an S-substituted L-cysteinylglycine + L-glutamate</text>
        <dbReference type="Rhea" id="RHEA:59468"/>
        <dbReference type="ChEBI" id="CHEBI:15377"/>
        <dbReference type="ChEBI" id="CHEBI:29985"/>
        <dbReference type="ChEBI" id="CHEBI:90779"/>
        <dbReference type="ChEBI" id="CHEBI:143103"/>
        <dbReference type="EC" id="3.4.19.13"/>
    </reaction>
</comment>
<feature type="binding site" evidence="7">
    <location>
        <position position="105"/>
    </location>
    <ligand>
        <name>L-glutamate</name>
        <dbReference type="ChEBI" id="CHEBI:29985"/>
    </ligand>
</feature>
<dbReference type="PRINTS" id="PR01210">
    <property type="entry name" value="GGTRANSPTASE"/>
</dbReference>
<accession>A0AA40EWE9</accession>
<dbReference type="AlphaFoldDB" id="A0AA40EWE9"/>
<evidence type="ECO:0000256" key="5">
    <source>
        <dbReference type="ARBA" id="ARBA00047417"/>
    </source>
</evidence>
<feature type="binding site" evidence="7">
    <location>
        <begin position="335"/>
        <end position="337"/>
    </location>
    <ligand>
        <name>L-glutamate</name>
        <dbReference type="ChEBI" id="CHEBI:29985"/>
    </ligand>
</feature>
<organism evidence="9 10">
    <name type="scientific">Schizothecium vesticola</name>
    <dbReference type="NCBI Taxonomy" id="314040"/>
    <lineage>
        <taxon>Eukaryota</taxon>
        <taxon>Fungi</taxon>
        <taxon>Dikarya</taxon>
        <taxon>Ascomycota</taxon>
        <taxon>Pezizomycotina</taxon>
        <taxon>Sordariomycetes</taxon>
        <taxon>Sordariomycetidae</taxon>
        <taxon>Sordariales</taxon>
        <taxon>Schizotheciaceae</taxon>
        <taxon>Schizothecium</taxon>
    </lineage>
</organism>
<evidence type="ECO:0000256" key="4">
    <source>
        <dbReference type="ARBA" id="ARBA00009381"/>
    </source>
</evidence>
<name>A0AA40EWE9_9PEZI</name>
<dbReference type="Pfam" id="PF01019">
    <property type="entry name" value="G_glu_transpept"/>
    <property type="match status" value="2"/>
</dbReference>
<dbReference type="GO" id="GO:0005886">
    <property type="term" value="C:plasma membrane"/>
    <property type="evidence" value="ECO:0007669"/>
    <property type="project" value="TreeGrafter"/>
</dbReference>
<dbReference type="SUPFAM" id="SSF56235">
    <property type="entry name" value="N-terminal nucleophile aminohydrolases (Ntn hydrolases)"/>
    <property type="match status" value="1"/>
</dbReference>
<dbReference type="Proteomes" id="UP001172155">
    <property type="component" value="Unassembled WGS sequence"/>
</dbReference>
<dbReference type="FunFam" id="3.60.20.40:FF:000001">
    <property type="entry name" value="Gamma-glutamyltranspeptidase 1"/>
    <property type="match status" value="1"/>
</dbReference>
<dbReference type="PANTHER" id="PTHR11686">
    <property type="entry name" value="GAMMA GLUTAMYL TRANSPEPTIDASE"/>
    <property type="match status" value="1"/>
</dbReference>
<comment type="caution">
    <text evidence="9">The sequence shown here is derived from an EMBL/GenBank/DDBJ whole genome shotgun (WGS) entry which is preliminary data.</text>
</comment>
<evidence type="ECO:0000313" key="9">
    <source>
        <dbReference type="EMBL" id="KAK0746809.1"/>
    </source>
</evidence>
<evidence type="ECO:0000256" key="1">
    <source>
        <dbReference type="ARBA" id="ARBA00001049"/>
    </source>
</evidence>
<reference evidence="9" key="1">
    <citation type="submission" date="2023-06" db="EMBL/GenBank/DDBJ databases">
        <title>Genome-scale phylogeny and comparative genomics of the fungal order Sordariales.</title>
        <authorList>
            <consortium name="Lawrence Berkeley National Laboratory"/>
            <person name="Hensen N."/>
            <person name="Bonometti L."/>
            <person name="Westerberg I."/>
            <person name="Brannstrom I.O."/>
            <person name="Guillou S."/>
            <person name="Cros-Aarteil S."/>
            <person name="Calhoun S."/>
            <person name="Haridas S."/>
            <person name="Kuo A."/>
            <person name="Mondo S."/>
            <person name="Pangilinan J."/>
            <person name="Riley R."/>
            <person name="LaButti K."/>
            <person name="Andreopoulos B."/>
            <person name="Lipzen A."/>
            <person name="Chen C."/>
            <person name="Yanf M."/>
            <person name="Daum C."/>
            <person name="Ng V."/>
            <person name="Clum A."/>
            <person name="Steindorff A."/>
            <person name="Ohm R."/>
            <person name="Martin F."/>
            <person name="Silar P."/>
            <person name="Natvig D."/>
            <person name="Lalanne C."/>
            <person name="Gautier V."/>
            <person name="Ament-velasquez S.L."/>
            <person name="Kruys A."/>
            <person name="Hutchinson M.I."/>
            <person name="Powell A.J."/>
            <person name="Barry K."/>
            <person name="Miller A.N."/>
            <person name="Grigoriev I.V."/>
            <person name="Debuchy R."/>
            <person name="Gladieux P."/>
            <person name="Thoren M.H."/>
            <person name="Johannesson H."/>
        </authorList>
    </citation>
    <scope>NUCLEOTIDE SEQUENCE</scope>
    <source>
        <strain evidence="9">SMH3187-1</strain>
    </source>
</reference>
<dbReference type="EMBL" id="JAUKUD010000004">
    <property type="protein sequence ID" value="KAK0746809.1"/>
    <property type="molecule type" value="Genomic_DNA"/>
</dbReference>